<dbReference type="EMBL" id="BGPR01009489">
    <property type="protein sequence ID" value="GBN40329.1"/>
    <property type="molecule type" value="Genomic_DNA"/>
</dbReference>
<protein>
    <submittedName>
        <fullName evidence="2">Uncharacterized protein</fullName>
    </submittedName>
</protein>
<evidence type="ECO:0000256" key="1">
    <source>
        <dbReference type="SAM" id="MobiDB-lite"/>
    </source>
</evidence>
<proteinExistence type="predicted"/>
<keyword evidence="3" id="KW-1185">Reference proteome</keyword>
<evidence type="ECO:0000313" key="2">
    <source>
        <dbReference type="EMBL" id="GBN40329.1"/>
    </source>
</evidence>
<dbReference type="Proteomes" id="UP000499080">
    <property type="component" value="Unassembled WGS sequence"/>
</dbReference>
<organism evidence="2 3">
    <name type="scientific">Araneus ventricosus</name>
    <name type="common">Orbweaver spider</name>
    <name type="synonym">Epeira ventricosa</name>
    <dbReference type="NCBI Taxonomy" id="182803"/>
    <lineage>
        <taxon>Eukaryota</taxon>
        <taxon>Metazoa</taxon>
        <taxon>Ecdysozoa</taxon>
        <taxon>Arthropoda</taxon>
        <taxon>Chelicerata</taxon>
        <taxon>Arachnida</taxon>
        <taxon>Araneae</taxon>
        <taxon>Araneomorphae</taxon>
        <taxon>Entelegynae</taxon>
        <taxon>Araneoidea</taxon>
        <taxon>Araneidae</taxon>
        <taxon>Araneus</taxon>
    </lineage>
</organism>
<dbReference type="AlphaFoldDB" id="A0A4Y2NNV7"/>
<accession>A0A4Y2NNV7</accession>
<comment type="caution">
    <text evidence="2">The sequence shown here is derived from an EMBL/GenBank/DDBJ whole genome shotgun (WGS) entry which is preliminary data.</text>
</comment>
<sequence length="117" mass="12280">MTTLPGHSPSPPEGILTFTEGRFSSSIAKEKKYSGPGGTAHHGANLQGGATCHGSRAFQPRTYLGALAGTLYAQSHLRDVDHPLAWPQRMTLSAIPSRLDGLGYSQITPGTNSAPPI</sequence>
<gene>
    <name evidence="2" type="ORF">AVEN_272661_1</name>
</gene>
<reference evidence="2 3" key="1">
    <citation type="journal article" date="2019" name="Sci. Rep.">
        <title>Orb-weaving spider Araneus ventricosus genome elucidates the spidroin gene catalogue.</title>
        <authorList>
            <person name="Kono N."/>
            <person name="Nakamura H."/>
            <person name="Ohtoshi R."/>
            <person name="Moran D.A.P."/>
            <person name="Shinohara A."/>
            <person name="Yoshida Y."/>
            <person name="Fujiwara M."/>
            <person name="Mori M."/>
            <person name="Tomita M."/>
            <person name="Arakawa K."/>
        </authorList>
    </citation>
    <scope>NUCLEOTIDE SEQUENCE [LARGE SCALE GENOMIC DNA]</scope>
</reference>
<evidence type="ECO:0000313" key="3">
    <source>
        <dbReference type="Proteomes" id="UP000499080"/>
    </source>
</evidence>
<feature type="region of interest" description="Disordered" evidence="1">
    <location>
        <begin position="29"/>
        <end position="52"/>
    </location>
</feature>
<name>A0A4Y2NNV7_ARAVE</name>